<feature type="region of interest" description="Disordered" evidence="5">
    <location>
        <begin position="257"/>
        <end position="303"/>
    </location>
</feature>
<dbReference type="PANTHER" id="PTHR15127:SF29">
    <property type="entry name" value="SH2 DOMAIN-CONTAINING ADAPTER PROTEIN E"/>
    <property type="match status" value="1"/>
</dbReference>
<dbReference type="PANTHER" id="PTHR15127">
    <property type="entry name" value="HEAVYWEIGHT, ISOFORM A"/>
    <property type="match status" value="1"/>
</dbReference>
<feature type="compositionally biased region" description="Basic and acidic residues" evidence="5">
    <location>
        <begin position="257"/>
        <end position="270"/>
    </location>
</feature>
<feature type="domain" description="SH2" evidence="6">
    <location>
        <begin position="317"/>
        <end position="412"/>
    </location>
</feature>
<feature type="region of interest" description="Disordered" evidence="5">
    <location>
        <begin position="129"/>
        <end position="151"/>
    </location>
</feature>
<dbReference type="Proteomes" id="UP001152803">
    <property type="component" value="Unassembled WGS sequence"/>
</dbReference>
<dbReference type="InterPro" id="IPR036860">
    <property type="entry name" value="SH2_dom_sf"/>
</dbReference>
<dbReference type="InterPro" id="IPR051846">
    <property type="entry name" value="SH2_domain_adapters"/>
</dbReference>
<comment type="caution">
    <text evidence="7">The sequence shown here is derived from an EMBL/GenBank/DDBJ whole genome shotgun (WGS) entry which is preliminary data.</text>
</comment>
<feature type="compositionally biased region" description="Acidic residues" evidence="5">
    <location>
        <begin position="275"/>
        <end position="286"/>
    </location>
</feature>
<dbReference type="InterPro" id="IPR000980">
    <property type="entry name" value="SH2"/>
</dbReference>
<dbReference type="Pfam" id="PF00017">
    <property type="entry name" value="SH2"/>
    <property type="match status" value="1"/>
</dbReference>
<dbReference type="PRINTS" id="PR00401">
    <property type="entry name" value="SH2DOMAIN"/>
</dbReference>
<keyword evidence="2 4" id="KW-0727">SH2 domain</keyword>
<gene>
    <name evidence="7" type="ORF">COCON_G00129780</name>
</gene>
<evidence type="ECO:0000256" key="3">
    <source>
        <dbReference type="ARBA" id="ARBA00074793"/>
    </source>
</evidence>
<sequence>MAKWFKDFPINLKNGTDRIRSASESSSQSRGKPGLAAGIGTKTGSTKGVGGVGSLLSGRNRKNSAIELGRNGTTGGGSVKDGKVWDSLIPGKSRKNSKAESGLEEHRSLKSSISANAYISRLIKLDKQEKNPNFNSGTSGPTGPETEKANTATRTETVIILEDYADPFDAQKTREQREAEREGENDGYMEPYDAQQMITDVTAFCTELRRRYGLLEGGEGAGEEGRAAPPDLRHPYELPWEWKKEQIVKALSAQFEGVERPTPAKEDPPHSEAAPEAEELEPEEPESLAPPSHPPGPAPELESARVDPTLPLEKQSWYHGCVTRQEAESQLLPCKEASFLVRNSESGTSKYSIALKTSQGCVHIIVAQTKESGYTLDQSSCVFPSIPEVVNHYCTQRLPFTGAEHMSLLHPVPRPQ</sequence>
<evidence type="ECO:0000256" key="4">
    <source>
        <dbReference type="PROSITE-ProRule" id="PRU00191"/>
    </source>
</evidence>
<evidence type="ECO:0000256" key="1">
    <source>
        <dbReference type="ARBA" id="ARBA00022553"/>
    </source>
</evidence>
<keyword evidence="8" id="KW-1185">Reference proteome</keyword>
<protein>
    <recommendedName>
        <fullName evidence="3">SH2 domain-containing adapter protein E</fullName>
    </recommendedName>
</protein>
<feature type="region of interest" description="Disordered" evidence="5">
    <location>
        <begin position="15"/>
        <end position="109"/>
    </location>
</feature>
<proteinExistence type="predicted"/>
<accession>A0A9Q1HX15</accession>
<dbReference type="SMART" id="SM00252">
    <property type="entry name" value="SH2"/>
    <property type="match status" value="1"/>
</dbReference>
<feature type="compositionally biased region" description="Basic and acidic residues" evidence="5">
    <location>
        <begin position="97"/>
        <end position="108"/>
    </location>
</feature>
<evidence type="ECO:0000313" key="7">
    <source>
        <dbReference type="EMBL" id="KAJ8267806.1"/>
    </source>
</evidence>
<dbReference type="EMBL" id="JAFJMO010000009">
    <property type="protein sequence ID" value="KAJ8267806.1"/>
    <property type="molecule type" value="Genomic_DNA"/>
</dbReference>
<evidence type="ECO:0000256" key="2">
    <source>
        <dbReference type="ARBA" id="ARBA00022999"/>
    </source>
</evidence>
<keyword evidence="1" id="KW-0597">Phosphoprotein</keyword>
<evidence type="ECO:0000313" key="8">
    <source>
        <dbReference type="Proteomes" id="UP001152803"/>
    </source>
</evidence>
<dbReference type="FunFam" id="3.30.505.10:FF:000067">
    <property type="entry name" value="Src homology 2 domain-containing E"/>
    <property type="match status" value="1"/>
</dbReference>
<dbReference type="OrthoDB" id="5914531at2759"/>
<evidence type="ECO:0000256" key="5">
    <source>
        <dbReference type="SAM" id="MobiDB-lite"/>
    </source>
</evidence>
<evidence type="ECO:0000259" key="6">
    <source>
        <dbReference type="PROSITE" id="PS50001"/>
    </source>
</evidence>
<dbReference type="SUPFAM" id="SSF55550">
    <property type="entry name" value="SH2 domain"/>
    <property type="match status" value="1"/>
</dbReference>
<dbReference type="GO" id="GO:0001784">
    <property type="term" value="F:phosphotyrosine residue binding"/>
    <property type="evidence" value="ECO:0007669"/>
    <property type="project" value="TreeGrafter"/>
</dbReference>
<dbReference type="AlphaFoldDB" id="A0A9Q1HX15"/>
<dbReference type="Gene3D" id="3.30.505.10">
    <property type="entry name" value="SH2 domain"/>
    <property type="match status" value="1"/>
</dbReference>
<feature type="compositionally biased region" description="Polar residues" evidence="5">
    <location>
        <begin position="131"/>
        <end position="141"/>
    </location>
</feature>
<name>A0A9Q1HX15_CONCO</name>
<reference evidence="7" key="1">
    <citation type="journal article" date="2023" name="Science">
        <title>Genome structures resolve the early diversification of teleost fishes.</title>
        <authorList>
            <person name="Parey E."/>
            <person name="Louis A."/>
            <person name="Montfort J."/>
            <person name="Bouchez O."/>
            <person name="Roques C."/>
            <person name="Iampietro C."/>
            <person name="Lluch J."/>
            <person name="Castinel A."/>
            <person name="Donnadieu C."/>
            <person name="Desvignes T."/>
            <person name="Floi Bucao C."/>
            <person name="Jouanno E."/>
            <person name="Wen M."/>
            <person name="Mejri S."/>
            <person name="Dirks R."/>
            <person name="Jansen H."/>
            <person name="Henkel C."/>
            <person name="Chen W.J."/>
            <person name="Zahm M."/>
            <person name="Cabau C."/>
            <person name="Klopp C."/>
            <person name="Thompson A.W."/>
            <person name="Robinson-Rechavi M."/>
            <person name="Braasch I."/>
            <person name="Lecointre G."/>
            <person name="Bobe J."/>
            <person name="Postlethwait J.H."/>
            <person name="Berthelot C."/>
            <person name="Roest Crollius H."/>
            <person name="Guiguen Y."/>
        </authorList>
    </citation>
    <scope>NUCLEOTIDE SEQUENCE</scope>
    <source>
        <strain evidence="7">Concon-B</strain>
    </source>
</reference>
<organism evidence="7 8">
    <name type="scientific">Conger conger</name>
    <name type="common">Conger eel</name>
    <name type="synonym">Muraena conger</name>
    <dbReference type="NCBI Taxonomy" id="82655"/>
    <lineage>
        <taxon>Eukaryota</taxon>
        <taxon>Metazoa</taxon>
        <taxon>Chordata</taxon>
        <taxon>Craniata</taxon>
        <taxon>Vertebrata</taxon>
        <taxon>Euteleostomi</taxon>
        <taxon>Actinopterygii</taxon>
        <taxon>Neopterygii</taxon>
        <taxon>Teleostei</taxon>
        <taxon>Anguilliformes</taxon>
        <taxon>Congridae</taxon>
        <taxon>Conger</taxon>
    </lineage>
</organism>
<dbReference type="PROSITE" id="PS50001">
    <property type="entry name" value="SH2"/>
    <property type="match status" value="1"/>
</dbReference>